<dbReference type="InterPro" id="IPR001455">
    <property type="entry name" value="TusA-like"/>
</dbReference>
<dbReference type="InterPro" id="IPR036868">
    <property type="entry name" value="TusA-like_sf"/>
</dbReference>
<dbReference type="SUPFAM" id="SSF64307">
    <property type="entry name" value="SirA-like"/>
    <property type="match status" value="1"/>
</dbReference>
<comment type="similarity">
    <text evidence="1">Belongs to the sulfur carrier protein TusA family.</text>
</comment>
<feature type="domain" description="UPF0033" evidence="2">
    <location>
        <begin position="7"/>
        <end position="31"/>
    </location>
</feature>
<dbReference type="CDD" id="cd00291">
    <property type="entry name" value="SirA_YedF_YeeD"/>
    <property type="match status" value="1"/>
</dbReference>
<proteinExistence type="inferred from homology"/>
<dbReference type="Pfam" id="PF01206">
    <property type="entry name" value="TusA"/>
    <property type="match status" value="1"/>
</dbReference>
<dbReference type="Gene3D" id="3.30.110.40">
    <property type="entry name" value="TusA-like domain"/>
    <property type="match status" value="1"/>
</dbReference>
<protein>
    <recommendedName>
        <fullName evidence="2">UPF0033 domain-containing protein</fullName>
    </recommendedName>
</protein>
<gene>
    <name evidence="3" type="ORF">GCM10009539_32360</name>
</gene>
<dbReference type="Proteomes" id="UP001500967">
    <property type="component" value="Unassembled WGS sequence"/>
</dbReference>
<comment type="caution">
    <text evidence="3">The sequence shown here is derived from an EMBL/GenBank/DDBJ whole genome shotgun (WGS) entry which is preliminary data.</text>
</comment>
<dbReference type="PROSITE" id="PS01148">
    <property type="entry name" value="UPF0033"/>
    <property type="match status" value="1"/>
</dbReference>
<dbReference type="EMBL" id="BAAAGX010000012">
    <property type="protein sequence ID" value="GAA0244431.1"/>
    <property type="molecule type" value="Genomic_DNA"/>
</dbReference>
<dbReference type="PANTHER" id="PTHR33279">
    <property type="entry name" value="SULFUR CARRIER PROTEIN YEDF-RELATED"/>
    <property type="match status" value="1"/>
</dbReference>
<reference evidence="3 4" key="1">
    <citation type="journal article" date="2019" name="Int. J. Syst. Evol. Microbiol.">
        <title>The Global Catalogue of Microorganisms (GCM) 10K type strain sequencing project: providing services to taxonomists for standard genome sequencing and annotation.</title>
        <authorList>
            <consortium name="The Broad Institute Genomics Platform"/>
            <consortium name="The Broad Institute Genome Sequencing Center for Infectious Disease"/>
            <person name="Wu L."/>
            <person name="Ma J."/>
        </authorList>
    </citation>
    <scope>NUCLEOTIDE SEQUENCE [LARGE SCALE GENOMIC DNA]</scope>
    <source>
        <strain evidence="3 4">JCM 10425</strain>
    </source>
</reference>
<evidence type="ECO:0000313" key="4">
    <source>
        <dbReference type="Proteomes" id="UP001500967"/>
    </source>
</evidence>
<sequence length="72" mass="7881">MTPDLTLDCLGMRCPLPVIQLARRISEVPVGGVVRVLADDPAARNDIPAWCRMKSHGYLGTEGTAHDVRRLV</sequence>
<evidence type="ECO:0000259" key="2">
    <source>
        <dbReference type="PROSITE" id="PS01148"/>
    </source>
</evidence>
<dbReference type="RefSeq" id="WP_344649652.1">
    <property type="nucleotide sequence ID" value="NZ_BAAAGX010000012.1"/>
</dbReference>
<evidence type="ECO:0000256" key="1">
    <source>
        <dbReference type="ARBA" id="ARBA00008984"/>
    </source>
</evidence>
<name>A0ABN0UAT7_9ACTN</name>
<organism evidence="3 4">
    <name type="scientific">Cryptosporangium japonicum</name>
    <dbReference type="NCBI Taxonomy" id="80872"/>
    <lineage>
        <taxon>Bacteria</taxon>
        <taxon>Bacillati</taxon>
        <taxon>Actinomycetota</taxon>
        <taxon>Actinomycetes</taxon>
        <taxon>Cryptosporangiales</taxon>
        <taxon>Cryptosporangiaceae</taxon>
        <taxon>Cryptosporangium</taxon>
    </lineage>
</organism>
<accession>A0ABN0UAT7</accession>
<dbReference type="PANTHER" id="PTHR33279:SF2">
    <property type="entry name" value="SULFUR CARRIER PROTEIN TUSA"/>
    <property type="match status" value="1"/>
</dbReference>
<keyword evidence="4" id="KW-1185">Reference proteome</keyword>
<evidence type="ECO:0000313" key="3">
    <source>
        <dbReference type="EMBL" id="GAA0244431.1"/>
    </source>
</evidence>